<dbReference type="Pfam" id="PF02817">
    <property type="entry name" value="E3_binding"/>
    <property type="match status" value="1"/>
</dbReference>
<feature type="domain" description="Peripheral subunit-binding (PSBD)" evidence="6">
    <location>
        <begin position="298"/>
        <end position="335"/>
    </location>
</feature>
<dbReference type="GO" id="GO:0045254">
    <property type="term" value="C:pyruvate dehydrogenase complex"/>
    <property type="evidence" value="ECO:0007669"/>
    <property type="project" value="InterPro"/>
</dbReference>
<dbReference type="Gene3D" id="4.10.320.10">
    <property type="entry name" value="E3-binding domain"/>
    <property type="match status" value="1"/>
</dbReference>
<dbReference type="Proteomes" id="UP001054945">
    <property type="component" value="Unassembled WGS sequence"/>
</dbReference>
<dbReference type="GO" id="GO:0005739">
    <property type="term" value="C:mitochondrion"/>
    <property type="evidence" value="ECO:0007669"/>
    <property type="project" value="TreeGrafter"/>
</dbReference>
<keyword evidence="3" id="KW-0809">Transit peptide</keyword>
<dbReference type="SUPFAM" id="SSF51230">
    <property type="entry name" value="Single hybrid motif"/>
    <property type="match status" value="1"/>
</dbReference>
<dbReference type="PROSITE" id="PS51826">
    <property type="entry name" value="PSBD"/>
    <property type="match status" value="1"/>
</dbReference>
<gene>
    <name evidence="7" type="primary">PDHX</name>
    <name evidence="7" type="ORF">CEXT_127451</name>
</gene>
<dbReference type="SUPFAM" id="SSF52777">
    <property type="entry name" value="CoA-dependent acyltransferases"/>
    <property type="match status" value="1"/>
</dbReference>
<dbReference type="AlphaFoldDB" id="A0AAV4Y3Z1"/>
<dbReference type="InterPro" id="IPR000089">
    <property type="entry name" value="Biotin_lipoyl"/>
</dbReference>
<keyword evidence="7" id="KW-0670">Pyruvate</keyword>
<dbReference type="GO" id="GO:0016746">
    <property type="term" value="F:acyltransferase activity"/>
    <property type="evidence" value="ECO:0007669"/>
    <property type="project" value="UniProtKB-KW"/>
</dbReference>
<dbReference type="EMBL" id="BPLR01001220">
    <property type="protein sequence ID" value="GIZ00910.1"/>
    <property type="molecule type" value="Genomic_DNA"/>
</dbReference>
<dbReference type="InterPro" id="IPR036625">
    <property type="entry name" value="E3-bd_dom_sf"/>
</dbReference>
<dbReference type="EC" id="2.3.1.-" evidence="4"/>
<proteinExistence type="inferred from homology"/>
<evidence type="ECO:0000313" key="7">
    <source>
        <dbReference type="EMBL" id="GIZ00910.1"/>
    </source>
</evidence>
<evidence type="ECO:0000259" key="6">
    <source>
        <dbReference type="PROSITE" id="PS51826"/>
    </source>
</evidence>
<evidence type="ECO:0000256" key="3">
    <source>
        <dbReference type="ARBA" id="ARBA00022946"/>
    </source>
</evidence>
<sequence length="583" mass="64811">MTSFSETITLNFNNVWTPLNILETLLIVTHITSKIEEDIENLEESLENTEKKICGDICFPLHTEGKDSPLRKAKSLEDIPLASRKTSEAFYHTDIKAVKQNLLLDNNPLTSRGIRVYHSDDMLSSTSSGKLLNDQMSKDIKDFDGFFERLLENLAHSLRQRTRFAKHAAVKIKYQYAFIHNSRFRFGEIKIKMPSLSPTMTEGTIVKWLKEEGDTVAPGDVLCEIQTDKAVVGLETEEEGVLTKILVPENTQNVQLGKVIALLLGEGEDEIENETVEGAIESSTPETPTRVEKKDHHICGPSVKKLLTEYGIKYSDVPSSGPKGNLLKGDVLKFINDKKLKQLPVKVESKTPKLLDVKLTDQLSHVDIPISSSQISIAKQLIYSKTAMPHAYMNVDCKVDKIFGFMKKMKQDGFEVSLIDFLIKSVATALRKVPKINIMIMNGQIKPLDSINISINIANNGKYLSATIKNADELTVQGISEQMNSLAAETNDGKFAEEDVGSSFRISSLEMTGVSGFTSVLNPSEVAVLAVGTVKCVFDEQEPVRKIGVTLSFNNELIDENEAGLFLNHLKQYLENPLSICLT</sequence>
<feature type="domain" description="Lipoyl-binding" evidence="5">
    <location>
        <begin position="188"/>
        <end position="264"/>
    </location>
</feature>
<dbReference type="InterPro" id="IPR004167">
    <property type="entry name" value="PSBD"/>
</dbReference>
<protein>
    <recommendedName>
        <fullName evidence="4">Dihydrolipoamide acetyltransferase component of pyruvate dehydrogenase complex</fullName>
        <ecNumber evidence="4">2.3.1.-</ecNumber>
    </recommendedName>
</protein>
<dbReference type="Gene3D" id="2.40.50.100">
    <property type="match status" value="1"/>
</dbReference>
<evidence type="ECO:0000256" key="4">
    <source>
        <dbReference type="RuleBase" id="RU003423"/>
    </source>
</evidence>
<dbReference type="Pfam" id="PF00198">
    <property type="entry name" value="2-oxoacid_dh"/>
    <property type="match status" value="1"/>
</dbReference>
<dbReference type="PANTHER" id="PTHR23151:SF90">
    <property type="entry name" value="DIHYDROLIPOYLLYSINE-RESIDUE ACETYLTRANSFERASE COMPONENT OF PYRUVATE DEHYDROGENASE COMPLEX, MITOCHONDRIAL-RELATED"/>
    <property type="match status" value="1"/>
</dbReference>
<comment type="caution">
    <text evidence="7">The sequence shown here is derived from an EMBL/GenBank/DDBJ whole genome shotgun (WGS) entry which is preliminary data.</text>
</comment>
<keyword evidence="4" id="KW-0012">Acyltransferase</keyword>
<keyword evidence="2 4" id="KW-0450">Lipoyl</keyword>
<dbReference type="InterPro" id="IPR045257">
    <property type="entry name" value="E2/Pdx1"/>
</dbReference>
<dbReference type="InterPro" id="IPR003016">
    <property type="entry name" value="2-oxoA_DH_lipoyl-BS"/>
</dbReference>
<evidence type="ECO:0000256" key="1">
    <source>
        <dbReference type="ARBA" id="ARBA00007317"/>
    </source>
</evidence>
<dbReference type="GO" id="GO:0006086">
    <property type="term" value="P:pyruvate decarboxylation to acetyl-CoA"/>
    <property type="evidence" value="ECO:0007669"/>
    <property type="project" value="InterPro"/>
</dbReference>
<dbReference type="Gene3D" id="3.30.559.10">
    <property type="entry name" value="Chloramphenicol acetyltransferase-like domain"/>
    <property type="match status" value="1"/>
</dbReference>
<comment type="cofactor">
    <cofactor evidence="4">
        <name>(R)-lipoate</name>
        <dbReference type="ChEBI" id="CHEBI:83088"/>
    </cofactor>
</comment>
<dbReference type="PROSITE" id="PS00189">
    <property type="entry name" value="LIPOYL"/>
    <property type="match status" value="1"/>
</dbReference>
<dbReference type="FunFam" id="2.40.50.100:FF:000010">
    <property type="entry name" value="Acetyltransferase component of pyruvate dehydrogenase complex"/>
    <property type="match status" value="1"/>
</dbReference>
<evidence type="ECO:0000313" key="8">
    <source>
        <dbReference type="Proteomes" id="UP001054945"/>
    </source>
</evidence>
<dbReference type="InterPro" id="IPR023213">
    <property type="entry name" value="CAT-like_dom_sf"/>
</dbReference>
<dbReference type="Pfam" id="PF00364">
    <property type="entry name" value="Biotin_lipoyl"/>
    <property type="match status" value="1"/>
</dbReference>
<organism evidence="7 8">
    <name type="scientific">Caerostris extrusa</name>
    <name type="common">Bark spider</name>
    <name type="synonym">Caerostris bankana</name>
    <dbReference type="NCBI Taxonomy" id="172846"/>
    <lineage>
        <taxon>Eukaryota</taxon>
        <taxon>Metazoa</taxon>
        <taxon>Ecdysozoa</taxon>
        <taxon>Arthropoda</taxon>
        <taxon>Chelicerata</taxon>
        <taxon>Arachnida</taxon>
        <taxon>Araneae</taxon>
        <taxon>Araneomorphae</taxon>
        <taxon>Entelegynae</taxon>
        <taxon>Araneoidea</taxon>
        <taxon>Araneidae</taxon>
        <taxon>Caerostris</taxon>
    </lineage>
</organism>
<name>A0AAV4Y3Z1_CAEEX</name>
<evidence type="ECO:0000256" key="2">
    <source>
        <dbReference type="ARBA" id="ARBA00022823"/>
    </source>
</evidence>
<dbReference type="PROSITE" id="PS50968">
    <property type="entry name" value="BIOTINYL_LIPOYL"/>
    <property type="match status" value="1"/>
</dbReference>
<dbReference type="InterPro" id="IPR011053">
    <property type="entry name" value="Single_hybrid_motif"/>
</dbReference>
<evidence type="ECO:0000259" key="5">
    <source>
        <dbReference type="PROSITE" id="PS50968"/>
    </source>
</evidence>
<dbReference type="InterPro" id="IPR001078">
    <property type="entry name" value="2-oxoacid_DH_actylTfrase"/>
</dbReference>
<comment type="similarity">
    <text evidence="1 4">Belongs to the 2-oxoacid dehydrogenase family.</text>
</comment>
<keyword evidence="4" id="KW-0808">Transferase</keyword>
<keyword evidence="8" id="KW-1185">Reference proteome</keyword>
<accession>A0AAV4Y3Z1</accession>
<dbReference type="SUPFAM" id="SSF47005">
    <property type="entry name" value="Peripheral subunit-binding domain of 2-oxo acid dehydrogenase complex"/>
    <property type="match status" value="1"/>
</dbReference>
<reference evidence="7 8" key="1">
    <citation type="submission" date="2021-06" db="EMBL/GenBank/DDBJ databases">
        <title>Caerostris extrusa draft genome.</title>
        <authorList>
            <person name="Kono N."/>
            <person name="Arakawa K."/>
        </authorList>
    </citation>
    <scope>NUCLEOTIDE SEQUENCE [LARGE SCALE GENOMIC DNA]</scope>
</reference>
<dbReference type="CDD" id="cd06849">
    <property type="entry name" value="lipoyl_domain"/>
    <property type="match status" value="1"/>
</dbReference>
<dbReference type="PANTHER" id="PTHR23151">
    <property type="entry name" value="DIHYDROLIPOAMIDE ACETYL/SUCCINYL-TRANSFERASE-RELATED"/>
    <property type="match status" value="1"/>
</dbReference>